<dbReference type="AlphaFoldDB" id="A0A2W2BRY5"/>
<keyword evidence="1" id="KW-0540">Nuclease</keyword>
<dbReference type="CDD" id="cd00840">
    <property type="entry name" value="MPP_Mre11_N"/>
    <property type="match status" value="1"/>
</dbReference>
<keyword evidence="6" id="KW-1185">Reference proteome</keyword>
<dbReference type="PANTHER" id="PTHR30337">
    <property type="entry name" value="COMPONENT OF ATP-DEPENDENT DSDNA EXONUCLEASE"/>
    <property type="match status" value="1"/>
</dbReference>
<dbReference type="PANTHER" id="PTHR30337:SF0">
    <property type="entry name" value="NUCLEASE SBCCD SUBUNIT D"/>
    <property type="match status" value="1"/>
</dbReference>
<comment type="caution">
    <text evidence="5">The sequence shown here is derived from an EMBL/GenBank/DDBJ whole genome shotgun (WGS) entry which is preliminary data.</text>
</comment>
<dbReference type="PIRSF" id="PIRSF033093">
    <property type="entry name" value="UCP_ML1119"/>
    <property type="match status" value="1"/>
</dbReference>
<protein>
    <submittedName>
        <fullName evidence="5">DNA repair exonuclease</fullName>
    </submittedName>
</protein>
<keyword evidence="2" id="KW-0378">Hydrolase</keyword>
<organism evidence="5 6">
    <name type="scientific">Aestuariivirga litoralis</name>
    <dbReference type="NCBI Taxonomy" id="2650924"/>
    <lineage>
        <taxon>Bacteria</taxon>
        <taxon>Pseudomonadati</taxon>
        <taxon>Pseudomonadota</taxon>
        <taxon>Alphaproteobacteria</taxon>
        <taxon>Hyphomicrobiales</taxon>
        <taxon>Aestuariivirgaceae</taxon>
        <taxon>Aestuariivirga</taxon>
    </lineage>
</organism>
<dbReference type="Gene3D" id="3.60.21.10">
    <property type="match status" value="1"/>
</dbReference>
<reference evidence="6" key="1">
    <citation type="submission" date="2018-06" db="EMBL/GenBank/DDBJ databases">
        <title>Aestuariibacter litoralis strain KCTC 52945T.</title>
        <authorList>
            <person name="Li X."/>
            <person name="Salam N."/>
            <person name="Li J.-L."/>
            <person name="Chen Y.-M."/>
            <person name="Yang Z.-W."/>
            <person name="Zhang L.-Y."/>
            <person name="Han M.-X."/>
            <person name="Xiao M."/>
            <person name="Li W.-J."/>
        </authorList>
    </citation>
    <scope>NUCLEOTIDE SEQUENCE [LARGE SCALE GENOMIC DNA]</scope>
    <source>
        <strain evidence="6">KCTC 52945</strain>
    </source>
</reference>
<keyword evidence="3 5" id="KW-0269">Exonuclease</keyword>
<accession>A0A2W2BRY5</accession>
<evidence type="ECO:0000256" key="1">
    <source>
        <dbReference type="ARBA" id="ARBA00022722"/>
    </source>
</evidence>
<dbReference type="InterPro" id="IPR004843">
    <property type="entry name" value="Calcineurin-like_PHP"/>
</dbReference>
<dbReference type="SUPFAM" id="SSF56300">
    <property type="entry name" value="Metallo-dependent phosphatases"/>
    <property type="match status" value="1"/>
</dbReference>
<gene>
    <name evidence="5" type="ORF">DK847_01220</name>
</gene>
<dbReference type="InterPro" id="IPR029052">
    <property type="entry name" value="Metallo-depent_PP-like"/>
</dbReference>
<dbReference type="InterPro" id="IPR014577">
    <property type="entry name" value="UCP033093_metalloPase"/>
</dbReference>
<dbReference type="InterPro" id="IPR050535">
    <property type="entry name" value="DNA_Repair-Maintenance_Comp"/>
</dbReference>
<dbReference type="Pfam" id="PF00149">
    <property type="entry name" value="Metallophos"/>
    <property type="match status" value="1"/>
</dbReference>
<dbReference type="GO" id="GO:0004527">
    <property type="term" value="F:exonuclease activity"/>
    <property type="evidence" value="ECO:0007669"/>
    <property type="project" value="UniProtKB-KW"/>
</dbReference>
<dbReference type="Proteomes" id="UP000248795">
    <property type="component" value="Unassembled WGS sequence"/>
</dbReference>
<evidence type="ECO:0000256" key="2">
    <source>
        <dbReference type="ARBA" id="ARBA00022801"/>
    </source>
</evidence>
<evidence type="ECO:0000259" key="4">
    <source>
        <dbReference type="Pfam" id="PF00149"/>
    </source>
</evidence>
<proteinExistence type="predicted"/>
<feature type="domain" description="Calcineurin-like phosphoesterase" evidence="4">
    <location>
        <begin position="27"/>
        <end position="220"/>
    </location>
</feature>
<name>A0A2W2BRY5_9HYPH</name>
<dbReference type="EMBL" id="QKVK01000001">
    <property type="protein sequence ID" value="PZF78467.1"/>
    <property type="molecule type" value="Genomic_DNA"/>
</dbReference>
<evidence type="ECO:0000313" key="6">
    <source>
        <dbReference type="Proteomes" id="UP000248795"/>
    </source>
</evidence>
<sequence>MGSCARFRQRNLAAVDPRAPGFHAGAMRFIHTADWQIGKPFRNFGEKESVLRQARLAAIETIGRLAVAEGAAHVLVAGDLHDTEAPAQKTLLEPLERMRNFPGVAWHVIPGNHDYHRGNGLWDRARALGLPGNVHLHLTPEAAALGDDAVLLPAPLRRKSEVNDLTEWMDGAGTAAGKIRIGLAHGSVQGFGASGEANNPIAADRARRAGLDYLALGDWHGTLQVGPATWYAGTPEADRFNSQEVGQVLLVEISGPGSPARVTAHRTGAYRWISQAEQLSAAADLEGLERRLRALPDLPNLLMRLDLTGTLDLTARADLARRLAALEAAMFWLEPDLEALHVRPTLADLEKIDFDGVLREAAETLRLQAENAGLGPVERRRAEEALVQLYLLTRDSHGEAA</sequence>
<dbReference type="InterPro" id="IPR041796">
    <property type="entry name" value="Mre11_N"/>
</dbReference>
<evidence type="ECO:0000313" key="5">
    <source>
        <dbReference type="EMBL" id="PZF78467.1"/>
    </source>
</evidence>
<evidence type="ECO:0000256" key="3">
    <source>
        <dbReference type="ARBA" id="ARBA00022839"/>
    </source>
</evidence>